<accession>A0A0S4JRL9</accession>
<reference evidence="2" key="1">
    <citation type="submission" date="2015-09" db="EMBL/GenBank/DDBJ databases">
        <authorList>
            <consortium name="Pathogen Informatics"/>
        </authorList>
    </citation>
    <scope>NUCLEOTIDE SEQUENCE [LARGE SCALE GENOMIC DNA]</scope>
    <source>
        <strain evidence="2">Lake Konstanz</strain>
    </source>
</reference>
<dbReference type="EMBL" id="CYKH01002090">
    <property type="protein sequence ID" value="CUG92849.1"/>
    <property type="molecule type" value="Genomic_DNA"/>
</dbReference>
<dbReference type="VEuPathDB" id="TriTrypDB:BSAL_39675"/>
<name>A0A0S4JRL9_BODSA</name>
<keyword evidence="2" id="KW-1185">Reference proteome</keyword>
<dbReference type="AlphaFoldDB" id="A0A0S4JRL9"/>
<gene>
    <name evidence="1" type="ORF">BSAL_39675</name>
</gene>
<protein>
    <submittedName>
        <fullName evidence="1">Uncharacterized protein</fullName>
    </submittedName>
</protein>
<organism evidence="1 2">
    <name type="scientific">Bodo saltans</name>
    <name type="common">Flagellated protozoan</name>
    <dbReference type="NCBI Taxonomy" id="75058"/>
    <lineage>
        <taxon>Eukaryota</taxon>
        <taxon>Discoba</taxon>
        <taxon>Euglenozoa</taxon>
        <taxon>Kinetoplastea</taxon>
        <taxon>Metakinetoplastina</taxon>
        <taxon>Eubodonida</taxon>
        <taxon>Bodonidae</taxon>
        <taxon>Bodo</taxon>
    </lineage>
</organism>
<evidence type="ECO:0000313" key="1">
    <source>
        <dbReference type="EMBL" id="CUG92849.1"/>
    </source>
</evidence>
<dbReference type="Proteomes" id="UP000051952">
    <property type="component" value="Unassembled WGS sequence"/>
</dbReference>
<proteinExistence type="predicted"/>
<sequence>MLVFQRRVLAMLCARELRRATPQRWATVQAQESQQDLSVVWGMGTENACTLFRIPCEQPARWLGAALEVYACLEPCRTVVERDPRHRVGWLRHGAASDCVVHCDAGVHICPKAAHSSMVCFDH</sequence>
<evidence type="ECO:0000313" key="2">
    <source>
        <dbReference type="Proteomes" id="UP000051952"/>
    </source>
</evidence>